<dbReference type="PROSITE" id="PS50893">
    <property type="entry name" value="ABC_TRANSPORTER_2"/>
    <property type="match status" value="1"/>
</dbReference>
<evidence type="ECO:0000259" key="5">
    <source>
        <dbReference type="PROSITE" id="PS50893"/>
    </source>
</evidence>
<dbReference type="Pfam" id="PF00005">
    <property type="entry name" value="ABC_tran"/>
    <property type="match status" value="2"/>
</dbReference>
<keyword evidence="3" id="KW-0547">Nucleotide-binding</keyword>
<evidence type="ECO:0000313" key="7">
    <source>
        <dbReference type="Proteomes" id="UP000723714"/>
    </source>
</evidence>
<proteinExistence type="predicted"/>
<evidence type="ECO:0000256" key="4">
    <source>
        <dbReference type="ARBA" id="ARBA00022840"/>
    </source>
</evidence>
<keyword evidence="2" id="KW-0677">Repeat</keyword>
<dbReference type="CDD" id="cd03216">
    <property type="entry name" value="ABC_Carb_Monos_I"/>
    <property type="match status" value="1"/>
</dbReference>
<keyword evidence="1" id="KW-0813">Transport</keyword>
<name>A0ABS6D9Q1_9FIRM</name>
<dbReference type="CDD" id="cd03215">
    <property type="entry name" value="ABC_Carb_Monos_II"/>
    <property type="match status" value="1"/>
</dbReference>
<evidence type="ECO:0000313" key="6">
    <source>
        <dbReference type="EMBL" id="MBU3878338.1"/>
    </source>
</evidence>
<keyword evidence="7" id="KW-1185">Reference proteome</keyword>
<gene>
    <name evidence="6" type="ORF">HGO97_021270</name>
</gene>
<dbReference type="RefSeq" id="WP_216245039.1">
    <property type="nucleotide sequence ID" value="NZ_JABACJ020000031.1"/>
</dbReference>
<dbReference type="InterPro" id="IPR017871">
    <property type="entry name" value="ABC_transporter-like_CS"/>
</dbReference>
<sequence>MDILEAKHITKVFPGVKALDSVDVTFRQGEVHCIMGENGAGKSTLIKCLTGVYTPEEGEVFIGGESALKNKKLFQKIAYVPQEIDLFMDMSVAENLFIPYERSGTHGLVHKSKVEERARPLLEKLDIGVSPESLVRDIPVSKQQLLQIARATALEGCDVLMLDEPTTSLTTKDTEKLFDIIHTLRNQNKAIIFISHKLDEIFEIGDVITVFCNGKKVSHAPLNQVDIPWVVKQMTGKSMDEAESYSPDHVGEEVVLDVKDLTGDMFQNVSFCLRKGEILGFAGLVGAGRSEVMQGILGYLPVYEGSVTYYGSPWKLGDTSYSVRKGLLYIPEERRAQGILANLSVRENISVSALKELGGKFGLSKTKEQNLADKVIDDYDIKTPDIEKEIKFLSGGNQQKAIIGRSMSAKPRILIFDEPTKGIDIGTKTEIYRLMKKLAQQGIGIILISSELDEIKKCANRIICMHQGRVTGEFWAGTDKEAVLSSILGLDSKTEGEEVNE</sequence>
<dbReference type="PANTHER" id="PTHR43790">
    <property type="entry name" value="CARBOHYDRATE TRANSPORT ATP-BINDING PROTEIN MG119-RELATED"/>
    <property type="match status" value="1"/>
</dbReference>
<dbReference type="SMART" id="SM00382">
    <property type="entry name" value="AAA"/>
    <property type="match status" value="2"/>
</dbReference>
<comment type="caution">
    <text evidence="6">The sequence shown here is derived from an EMBL/GenBank/DDBJ whole genome shotgun (WGS) entry which is preliminary data.</text>
</comment>
<dbReference type="PANTHER" id="PTHR43790:SF9">
    <property type="entry name" value="GALACTOFURANOSE TRANSPORTER ATP-BINDING PROTEIN YTFR"/>
    <property type="match status" value="1"/>
</dbReference>
<evidence type="ECO:0000256" key="2">
    <source>
        <dbReference type="ARBA" id="ARBA00022737"/>
    </source>
</evidence>
<dbReference type="Proteomes" id="UP000723714">
    <property type="component" value="Unassembled WGS sequence"/>
</dbReference>
<evidence type="ECO:0000256" key="3">
    <source>
        <dbReference type="ARBA" id="ARBA00022741"/>
    </source>
</evidence>
<dbReference type="InterPro" id="IPR003593">
    <property type="entry name" value="AAA+_ATPase"/>
</dbReference>
<accession>A0ABS6D9Q1</accession>
<dbReference type="InterPro" id="IPR003439">
    <property type="entry name" value="ABC_transporter-like_ATP-bd"/>
</dbReference>
<evidence type="ECO:0000256" key="1">
    <source>
        <dbReference type="ARBA" id="ARBA00022448"/>
    </source>
</evidence>
<protein>
    <submittedName>
        <fullName evidence="6">Sugar ABC transporter ATP-binding protein</fullName>
    </submittedName>
</protein>
<dbReference type="EMBL" id="JABACJ020000031">
    <property type="protein sequence ID" value="MBU3878338.1"/>
    <property type="molecule type" value="Genomic_DNA"/>
</dbReference>
<organism evidence="6 7">
    <name type="scientific">Faecalicatena faecalis</name>
    <dbReference type="NCBI Taxonomy" id="2726362"/>
    <lineage>
        <taxon>Bacteria</taxon>
        <taxon>Bacillati</taxon>
        <taxon>Bacillota</taxon>
        <taxon>Clostridia</taxon>
        <taxon>Lachnospirales</taxon>
        <taxon>Lachnospiraceae</taxon>
        <taxon>Faecalicatena</taxon>
    </lineage>
</organism>
<reference evidence="6 7" key="1">
    <citation type="submission" date="2021-06" db="EMBL/GenBank/DDBJ databases">
        <title>Faecalicatena sp. nov. isolated from porcine feces.</title>
        <authorList>
            <person name="Oh B.S."/>
            <person name="Lee J.H."/>
        </authorList>
    </citation>
    <scope>NUCLEOTIDE SEQUENCE [LARGE SCALE GENOMIC DNA]</scope>
    <source>
        <strain evidence="6 7">AGMB00832</strain>
    </source>
</reference>
<dbReference type="InterPro" id="IPR050107">
    <property type="entry name" value="ABC_carbohydrate_import_ATPase"/>
</dbReference>
<feature type="domain" description="ABC transporter" evidence="5">
    <location>
        <begin position="4"/>
        <end position="492"/>
    </location>
</feature>
<dbReference type="PROSITE" id="PS00211">
    <property type="entry name" value="ABC_TRANSPORTER_1"/>
    <property type="match status" value="1"/>
</dbReference>
<dbReference type="GO" id="GO:0005524">
    <property type="term" value="F:ATP binding"/>
    <property type="evidence" value="ECO:0007669"/>
    <property type="project" value="UniProtKB-KW"/>
</dbReference>
<keyword evidence="4 6" id="KW-0067">ATP-binding</keyword>